<gene>
    <name evidence="1" type="ORF">F7O84_02940</name>
</gene>
<name>A0A7V7UC63_9FIRM</name>
<protein>
    <submittedName>
        <fullName evidence="1">Uncharacterized protein</fullName>
    </submittedName>
</protein>
<reference evidence="1 2" key="2">
    <citation type="submission" date="2020-02" db="EMBL/GenBank/DDBJ databases">
        <title>Candidatus Galacturonibacter soehngenii shows hetero-acetogenic catabolism of galacturonic acid but lacks a canonical carbon monoxide dehydrogenase/acetyl-CoA synthase complex.</title>
        <authorList>
            <person name="Diender M."/>
            <person name="Stouten G.R."/>
            <person name="Petersen J.F."/>
            <person name="Nielsen P.H."/>
            <person name="Dueholm M.S."/>
            <person name="Pronk J.T."/>
            <person name="Van Loosdrecht M.C.M."/>
        </authorList>
    </citation>
    <scope>NUCLEOTIDE SEQUENCE [LARGE SCALE GENOMIC DNA]</scope>
    <source>
        <strain evidence="1">GalUA</strain>
    </source>
</reference>
<dbReference type="OrthoDB" id="2678219at2"/>
<keyword evidence="2" id="KW-1185">Reference proteome</keyword>
<sequence length="212" mass="23741">MKKKKIVTLVAIALSAIVIWAYNEYKPLPVVYCTSTYPDYSVKELAIESENIVYGKVVSIAPTQMHEVRVSTTLDPTKVEDVLYYPVTPVTISIKDSIKGDELSKIIYFEESGVTDTYIQKAQGYQMSQGMEVVLFLNEEGYGWGSQSVYPVIDDQVVLQDKAINEIPSNKINSISADVIEEKYSISSSYEAENVSTTSLDEFLKLVNSYIN</sequence>
<evidence type="ECO:0000313" key="2">
    <source>
        <dbReference type="Proteomes" id="UP000461768"/>
    </source>
</evidence>
<accession>A0A7V7UC63</accession>
<evidence type="ECO:0000313" key="1">
    <source>
        <dbReference type="EMBL" id="KAB1439370.1"/>
    </source>
</evidence>
<dbReference type="RefSeq" id="WP_151141797.1">
    <property type="nucleotide sequence ID" value="NZ_WAGX01000004.1"/>
</dbReference>
<dbReference type="Proteomes" id="UP000461768">
    <property type="component" value="Unassembled WGS sequence"/>
</dbReference>
<reference evidence="1 2" key="1">
    <citation type="submission" date="2019-09" db="EMBL/GenBank/DDBJ databases">
        <authorList>
            <person name="Valk L.C."/>
        </authorList>
    </citation>
    <scope>NUCLEOTIDE SEQUENCE [LARGE SCALE GENOMIC DNA]</scope>
    <source>
        <strain evidence="1">GalUA</strain>
    </source>
</reference>
<dbReference type="EMBL" id="WAGX01000004">
    <property type="protein sequence ID" value="KAB1439370.1"/>
    <property type="molecule type" value="Genomic_DNA"/>
</dbReference>
<organism evidence="1 2">
    <name type="scientific">Candidatus Galacturonatibacter soehngenii</name>
    <dbReference type="NCBI Taxonomy" id="2307010"/>
    <lineage>
        <taxon>Bacteria</taxon>
        <taxon>Bacillati</taxon>
        <taxon>Bacillota</taxon>
        <taxon>Clostridia</taxon>
        <taxon>Lachnospirales</taxon>
        <taxon>Lachnospiraceae</taxon>
        <taxon>Candidatus Galacturonatibacter</taxon>
    </lineage>
</organism>
<proteinExistence type="predicted"/>
<comment type="caution">
    <text evidence="1">The sequence shown here is derived from an EMBL/GenBank/DDBJ whole genome shotgun (WGS) entry which is preliminary data.</text>
</comment>
<dbReference type="AlphaFoldDB" id="A0A7V7UC63"/>